<dbReference type="CDD" id="cd22157">
    <property type="entry name" value="F-box_AtFBW1-like"/>
    <property type="match status" value="1"/>
</dbReference>
<dbReference type="InterPro" id="IPR001810">
    <property type="entry name" value="F-box_dom"/>
</dbReference>
<dbReference type="EMBL" id="LR999452">
    <property type="protein sequence ID" value="CAE5963778.1"/>
    <property type="molecule type" value="Genomic_DNA"/>
</dbReference>
<proteinExistence type="predicted"/>
<dbReference type="SUPFAM" id="SSF81383">
    <property type="entry name" value="F-box domain"/>
    <property type="match status" value="1"/>
</dbReference>
<dbReference type="Pfam" id="PF00646">
    <property type="entry name" value="F-box"/>
    <property type="match status" value="1"/>
</dbReference>
<dbReference type="PROSITE" id="PS50181">
    <property type="entry name" value="FBOX"/>
    <property type="match status" value="1"/>
</dbReference>
<evidence type="ECO:0000259" key="2">
    <source>
        <dbReference type="PROSITE" id="PS50181"/>
    </source>
</evidence>
<organism evidence="3 4">
    <name type="scientific">Arabidopsis arenosa</name>
    <name type="common">Sand rock-cress</name>
    <name type="synonym">Cardaminopsis arenosa</name>
    <dbReference type="NCBI Taxonomy" id="38785"/>
    <lineage>
        <taxon>Eukaryota</taxon>
        <taxon>Viridiplantae</taxon>
        <taxon>Streptophyta</taxon>
        <taxon>Embryophyta</taxon>
        <taxon>Tracheophyta</taxon>
        <taxon>Spermatophyta</taxon>
        <taxon>Magnoliopsida</taxon>
        <taxon>eudicotyledons</taxon>
        <taxon>Gunneridae</taxon>
        <taxon>Pentapetalae</taxon>
        <taxon>rosids</taxon>
        <taxon>malvids</taxon>
        <taxon>Brassicales</taxon>
        <taxon>Brassicaceae</taxon>
        <taxon>Camelineae</taxon>
        <taxon>Arabidopsis</taxon>
    </lineage>
</organism>
<reference evidence="3" key="1">
    <citation type="submission" date="2021-01" db="EMBL/GenBank/DDBJ databases">
        <authorList>
            <person name="Bezrukov I."/>
        </authorList>
    </citation>
    <scope>NUCLEOTIDE SEQUENCE</scope>
</reference>
<name>A0A8S1ZQZ0_ARAAE</name>
<feature type="region of interest" description="Disordered" evidence="1">
    <location>
        <begin position="250"/>
        <end position="271"/>
    </location>
</feature>
<dbReference type="SMART" id="SM00256">
    <property type="entry name" value="FBOX"/>
    <property type="match status" value="1"/>
</dbReference>
<protein>
    <recommendedName>
        <fullName evidence="2">F-box domain-containing protein</fullName>
    </recommendedName>
</protein>
<dbReference type="AlphaFoldDB" id="A0A8S1ZQZ0"/>
<dbReference type="Gene3D" id="1.25.40.180">
    <property type="match status" value="1"/>
</dbReference>
<dbReference type="InterPro" id="IPR036047">
    <property type="entry name" value="F-box-like_dom_sf"/>
</dbReference>
<feature type="domain" description="F-box" evidence="2">
    <location>
        <begin position="3"/>
        <end position="48"/>
    </location>
</feature>
<evidence type="ECO:0000256" key="1">
    <source>
        <dbReference type="SAM" id="MobiDB-lite"/>
    </source>
</evidence>
<dbReference type="Proteomes" id="UP000682877">
    <property type="component" value="Chromosome 2"/>
</dbReference>
<dbReference type="PANTHER" id="PTHR31111">
    <property type="entry name" value="BNAA05G37150D PROTEIN-RELATED"/>
    <property type="match status" value="1"/>
</dbReference>
<dbReference type="PANTHER" id="PTHR31111:SF125">
    <property type="entry name" value="F-BOX PROTEIN CPR30-LIKE"/>
    <property type="match status" value="1"/>
</dbReference>
<gene>
    <name evidence="3" type="ORF">AARE701A_LOCUS5168</name>
</gene>
<accession>A0A8S1ZQZ0</accession>
<keyword evidence="4" id="KW-1185">Reference proteome</keyword>
<dbReference type="CDD" id="cd11473">
    <property type="entry name" value="W2"/>
    <property type="match status" value="1"/>
</dbReference>
<evidence type="ECO:0000313" key="3">
    <source>
        <dbReference type="EMBL" id="CAE5963778.1"/>
    </source>
</evidence>
<evidence type="ECO:0000313" key="4">
    <source>
        <dbReference type="Proteomes" id="UP000682877"/>
    </source>
</evidence>
<sequence>MENPNFDTLPEDLQKEILSRLPLQSLAVCNCVSKQWRSLIRSNEFRALHCSRRSMLDDKDLVILLFFDPLRPRKKWKKMEGGAEDLSVEIVGLLETAYERREPMTKIRKQLERMSETLAEAVPHSKYAEAIVKGMLLAVQRRANLNVLLSIQETINQVFDTYGPILIQYATSKTTQIQIIESVEKICLEPQSPFFPVFGDIIQTLSRHCVNVEAIVDWEKRRKEARERGTLSPQEMNLLRNMENTQSGPTGGILEGFEIGKGSQDARDMGL</sequence>
<dbReference type="Gene3D" id="1.20.1280.50">
    <property type="match status" value="1"/>
</dbReference>